<evidence type="ECO:0000256" key="2">
    <source>
        <dbReference type="SAM" id="Phobius"/>
    </source>
</evidence>
<reference evidence="4 5" key="1">
    <citation type="submission" date="2020-12" db="EMBL/GenBank/DDBJ databases">
        <title>FDA dAtabase for Regulatory Grade micrObial Sequences (FDA-ARGOS): Supporting development and validation of Infectious Disease Dx tests.</title>
        <authorList>
            <person name="Sproer C."/>
            <person name="Gronow S."/>
            <person name="Severitt S."/>
            <person name="Schroder I."/>
            <person name="Tallon L."/>
            <person name="Sadzewicz L."/>
            <person name="Zhao X."/>
            <person name="Boylan J."/>
            <person name="Ott S."/>
            <person name="Bowen H."/>
            <person name="Vavikolanu K."/>
            <person name="Mehta A."/>
            <person name="Aluvathingal J."/>
            <person name="Nadendla S."/>
            <person name="Lowell S."/>
            <person name="Myers T."/>
            <person name="Yan Y."/>
            <person name="Sichtig H."/>
        </authorList>
    </citation>
    <scope>NUCLEOTIDE SEQUENCE [LARGE SCALE GENOMIC DNA]</scope>
    <source>
        <strain evidence="4 5">FDAARGOS_990</strain>
    </source>
</reference>
<organism evidence="4 5">
    <name type="scientific">Brevibacterium casei</name>
    <dbReference type="NCBI Taxonomy" id="33889"/>
    <lineage>
        <taxon>Bacteria</taxon>
        <taxon>Bacillati</taxon>
        <taxon>Actinomycetota</taxon>
        <taxon>Actinomycetes</taxon>
        <taxon>Micrococcales</taxon>
        <taxon>Brevibacteriaceae</taxon>
        <taxon>Brevibacterium</taxon>
    </lineage>
</organism>
<gene>
    <name evidence="4" type="ORF">I6H47_15865</name>
</gene>
<evidence type="ECO:0000256" key="1">
    <source>
        <dbReference type="SAM" id="MobiDB-lite"/>
    </source>
</evidence>
<feature type="compositionally biased region" description="Acidic residues" evidence="1">
    <location>
        <begin position="193"/>
        <end position="208"/>
    </location>
</feature>
<feature type="transmembrane region" description="Helical" evidence="2">
    <location>
        <begin position="262"/>
        <end position="282"/>
    </location>
</feature>
<proteinExistence type="predicted"/>
<name>A0A7T4DID3_9MICO</name>
<keyword evidence="2" id="KW-0812">Transmembrane</keyword>
<dbReference type="EMBL" id="CP065989">
    <property type="protein sequence ID" value="QQB14210.1"/>
    <property type="molecule type" value="Genomic_DNA"/>
</dbReference>
<accession>A0A7T4DID3</accession>
<dbReference type="AlphaFoldDB" id="A0A7T4DID3"/>
<evidence type="ECO:0008006" key="6">
    <source>
        <dbReference type="Google" id="ProtNLM"/>
    </source>
</evidence>
<keyword evidence="2" id="KW-0472">Membrane</keyword>
<feature type="chain" id="PRO_5032844889" description="Gram-positive cocci surface proteins LPxTG domain-containing protein" evidence="3">
    <location>
        <begin position="23"/>
        <end position="294"/>
    </location>
</feature>
<sequence length="294" mass="28995">MTMLIALAVAGALALVPAPASAAACPSSIDDAIRVSETDGGEETAPGDLARAFPDVPELLAPGAGADDALAIRSIAEVPVTAMLRIAPETTPVENPDRDLRVTITWAGRTVAEGTYRDIVGTSIDLGALAPGARETLAVDVALPAVEERDNDTQKRTWPLRFTLGVGAGGECADDDAQADDRADAASSADSDSGADDTADADADDTANADDTAGAAADADGTDADAAAGGTTSAQAASANDASATSTSDGGGALPRTGLESAGLVALAGIAIGLGAVLIAGARRRRAEKGETTT</sequence>
<evidence type="ECO:0000313" key="5">
    <source>
        <dbReference type="Proteomes" id="UP000595374"/>
    </source>
</evidence>
<feature type="region of interest" description="Disordered" evidence="1">
    <location>
        <begin position="172"/>
        <end position="251"/>
    </location>
</feature>
<keyword evidence="3" id="KW-0732">Signal</keyword>
<feature type="compositionally biased region" description="Low complexity" evidence="1">
    <location>
        <begin position="209"/>
        <end position="248"/>
    </location>
</feature>
<evidence type="ECO:0000313" key="4">
    <source>
        <dbReference type="EMBL" id="QQB14210.1"/>
    </source>
</evidence>
<evidence type="ECO:0000256" key="3">
    <source>
        <dbReference type="SAM" id="SignalP"/>
    </source>
</evidence>
<keyword evidence="2" id="KW-1133">Transmembrane helix</keyword>
<feature type="signal peptide" evidence="3">
    <location>
        <begin position="1"/>
        <end position="22"/>
    </location>
</feature>
<protein>
    <recommendedName>
        <fullName evidence="6">Gram-positive cocci surface proteins LPxTG domain-containing protein</fullName>
    </recommendedName>
</protein>
<dbReference type="Proteomes" id="UP000595374">
    <property type="component" value="Chromosome"/>
</dbReference>